<comment type="caution">
    <text evidence="1">The sequence shown here is derived from an EMBL/GenBank/DDBJ whole genome shotgun (WGS) entry which is preliminary data.</text>
</comment>
<accession>A0A392SID3</accession>
<dbReference type="Proteomes" id="UP000265520">
    <property type="component" value="Unassembled WGS sequence"/>
</dbReference>
<evidence type="ECO:0000313" key="1">
    <source>
        <dbReference type="EMBL" id="MCI48643.1"/>
    </source>
</evidence>
<feature type="non-terminal residue" evidence="1">
    <location>
        <position position="13"/>
    </location>
</feature>
<dbReference type="EMBL" id="LXQA010389421">
    <property type="protein sequence ID" value="MCI48643.1"/>
    <property type="molecule type" value="Genomic_DNA"/>
</dbReference>
<keyword evidence="2" id="KW-1185">Reference proteome</keyword>
<proteinExistence type="predicted"/>
<protein>
    <submittedName>
        <fullName evidence="1">Uncharacterized protein</fullName>
    </submittedName>
</protein>
<sequence>MGGWPPSVAWWTG</sequence>
<evidence type="ECO:0000313" key="2">
    <source>
        <dbReference type="Proteomes" id="UP000265520"/>
    </source>
</evidence>
<name>A0A392SID3_9FABA</name>
<reference evidence="1 2" key="1">
    <citation type="journal article" date="2018" name="Front. Plant Sci.">
        <title>Red Clover (Trifolium pratense) and Zigzag Clover (T. medium) - A Picture of Genomic Similarities and Differences.</title>
        <authorList>
            <person name="Dluhosova J."/>
            <person name="Istvanek J."/>
            <person name="Nedelnik J."/>
            <person name="Repkova J."/>
        </authorList>
    </citation>
    <scope>NUCLEOTIDE SEQUENCE [LARGE SCALE GENOMIC DNA]</scope>
    <source>
        <strain evidence="2">cv. 10/8</strain>
        <tissue evidence="1">Leaf</tissue>
    </source>
</reference>
<organism evidence="1 2">
    <name type="scientific">Trifolium medium</name>
    <dbReference type="NCBI Taxonomy" id="97028"/>
    <lineage>
        <taxon>Eukaryota</taxon>
        <taxon>Viridiplantae</taxon>
        <taxon>Streptophyta</taxon>
        <taxon>Embryophyta</taxon>
        <taxon>Tracheophyta</taxon>
        <taxon>Spermatophyta</taxon>
        <taxon>Magnoliopsida</taxon>
        <taxon>eudicotyledons</taxon>
        <taxon>Gunneridae</taxon>
        <taxon>Pentapetalae</taxon>
        <taxon>rosids</taxon>
        <taxon>fabids</taxon>
        <taxon>Fabales</taxon>
        <taxon>Fabaceae</taxon>
        <taxon>Papilionoideae</taxon>
        <taxon>50 kb inversion clade</taxon>
        <taxon>NPAAA clade</taxon>
        <taxon>Hologalegina</taxon>
        <taxon>IRL clade</taxon>
        <taxon>Trifolieae</taxon>
        <taxon>Trifolium</taxon>
    </lineage>
</organism>